<gene>
    <name evidence="3" type="ORF">A9Q68_07290</name>
</gene>
<dbReference type="PANTHER" id="PTHR40448:SF1">
    <property type="entry name" value="TWO-COMPONENT SENSOR HISTIDINE KINASE"/>
    <property type="match status" value="1"/>
</dbReference>
<sequence>MLDPLYLLAFSYLTKQEQALSYHVFYSFYVFTNVDLFSRLIGYLVLPTFLNISIDQINNNIWLVLLTYMLVIPFHLFFKSLLHIDYHNFHENNVSHLNQSQIFRPLNVTMVLFFIVLQTLIFCQYNIEGFPAYTEQFRYILISLYVLIFFYGLYQLNRQTMEFLHLRMERDKQQQYDHLTQYNSYIESLFAEVSHFKNDTKHSLLAFGKIVEKGQLSEIKESYKNLFVGEDVPFHHRKYNFDHLTNLNIPTAKSFLAAKLFDAQNKGMDVSIEIPDLITEIPLKILDFIIIISVFCDNAIEAAMTSEKKLIRLAIFQTEENLHFVIENSTSDKKIVINQIFEEGFSSKGGDRGIGLANVKTILTDYPYCSLATKSDNFLFTQKLSMPKWKKEIRRNLQ</sequence>
<protein>
    <recommendedName>
        <fullName evidence="2">Sensor histidine kinase NatK-like C-terminal domain-containing protein</fullName>
    </recommendedName>
</protein>
<feature type="transmembrane region" description="Helical" evidence="1">
    <location>
        <begin position="102"/>
        <end position="125"/>
    </location>
</feature>
<dbReference type="GO" id="GO:0042802">
    <property type="term" value="F:identical protein binding"/>
    <property type="evidence" value="ECO:0007669"/>
    <property type="project" value="TreeGrafter"/>
</dbReference>
<dbReference type="SUPFAM" id="SSF55874">
    <property type="entry name" value="ATPase domain of HSP90 chaperone/DNA topoisomerase II/histidine kinase"/>
    <property type="match status" value="1"/>
</dbReference>
<evidence type="ECO:0000313" key="4">
    <source>
        <dbReference type="Proteomes" id="UP000182015"/>
    </source>
</evidence>
<proteinExistence type="predicted"/>
<dbReference type="AlphaFoldDB" id="A0A1L8MMF4"/>
<dbReference type="Pfam" id="PF14501">
    <property type="entry name" value="HATPase_c_5"/>
    <property type="match status" value="1"/>
</dbReference>
<dbReference type="InterPro" id="IPR032834">
    <property type="entry name" value="NatK-like_C"/>
</dbReference>
<evidence type="ECO:0000256" key="1">
    <source>
        <dbReference type="SAM" id="Phobius"/>
    </source>
</evidence>
<name>A0A1L8MMF4_9STRE</name>
<accession>A0A1L8MMF4</accession>
<keyword evidence="1" id="KW-0812">Transmembrane</keyword>
<keyword evidence="4" id="KW-1185">Reference proteome</keyword>
<feature type="transmembrane region" description="Helical" evidence="1">
    <location>
        <begin position="36"/>
        <end position="54"/>
    </location>
</feature>
<dbReference type="EMBL" id="LZDD01000002">
    <property type="protein sequence ID" value="OJF71954.1"/>
    <property type="molecule type" value="Genomic_DNA"/>
</dbReference>
<feature type="transmembrane region" description="Helical" evidence="1">
    <location>
        <begin position="61"/>
        <end position="82"/>
    </location>
</feature>
<dbReference type="Gene3D" id="3.30.565.10">
    <property type="entry name" value="Histidine kinase-like ATPase, C-terminal domain"/>
    <property type="match status" value="1"/>
</dbReference>
<reference evidence="4" key="1">
    <citation type="submission" date="2016-06" db="EMBL/GenBank/DDBJ databases">
        <authorList>
            <person name="de Vries S.P.W."/>
            <person name="Hadjirin N.F."/>
            <person name="Lay E.M."/>
            <person name="Zadoks R.N."/>
            <person name="Peacock S.J."/>
            <person name="Parkhill J."/>
            <person name="Grant A.J."/>
            <person name="Mcdougall S."/>
            <person name="Holmes M.A."/>
        </authorList>
    </citation>
    <scope>NUCLEOTIDE SEQUENCE [LARGE SCALE GENOMIC DNA]</scope>
    <source>
        <strain evidence="4">NZ1587</strain>
    </source>
</reference>
<dbReference type="InterPro" id="IPR036890">
    <property type="entry name" value="HATPase_C_sf"/>
</dbReference>
<dbReference type="STRING" id="1856638.A9Q68_07290"/>
<evidence type="ECO:0000313" key="3">
    <source>
        <dbReference type="EMBL" id="OJF71954.1"/>
    </source>
</evidence>
<feature type="transmembrane region" description="Helical" evidence="1">
    <location>
        <begin position="137"/>
        <end position="154"/>
    </location>
</feature>
<dbReference type="Proteomes" id="UP000182015">
    <property type="component" value="Unassembled WGS sequence"/>
</dbReference>
<keyword evidence="1" id="KW-0472">Membrane</keyword>
<evidence type="ECO:0000259" key="2">
    <source>
        <dbReference type="Pfam" id="PF14501"/>
    </source>
</evidence>
<comment type="caution">
    <text evidence="3">The sequence shown here is derived from an EMBL/GenBank/DDBJ whole genome shotgun (WGS) entry which is preliminary data.</text>
</comment>
<organism evidence="3 4">
    <name type="scientific">Streptococcus bovimastitidis</name>
    <dbReference type="NCBI Taxonomy" id="1856638"/>
    <lineage>
        <taxon>Bacteria</taxon>
        <taxon>Bacillati</taxon>
        <taxon>Bacillota</taxon>
        <taxon>Bacilli</taxon>
        <taxon>Lactobacillales</taxon>
        <taxon>Streptococcaceae</taxon>
        <taxon>Streptococcus</taxon>
    </lineage>
</organism>
<keyword evidence="1" id="KW-1133">Transmembrane helix</keyword>
<dbReference type="PANTHER" id="PTHR40448">
    <property type="entry name" value="TWO-COMPONENT SENSOR HISTIDINE KINASE"/>
    <property type="match status" value="1"/>
</dbReference>
<feature type="domain" description="Sensor histidine kinase NatK-like C-terminal" evidence="2">
    <location>
        <begin position="283"/>
        <end position="387"/>
    </location>
</feature>